<feature type="transmembrane region" description="Helical" evidence="3">
    <location>
        <begin position="28"/>
        <end position="45"/>
    </location>
</feature>
<dbReference type="EMBL" id="CCKQ01018696">
    <property type="protein sequence ID" value="CDW90675.1"/>
    <property type="molecule type" value="Genomic_DNA"/>
</dbReference>
<evidence type="ECO:0000256" key="3">
    <source>
        <dbReference type="SAM" id="Phobius"/>
    </source>
</evidence>
<protein>
    <recommendedName>
        <fullName evidence="6">Transmembrane protein</fullName>
    </recommendedName>
</protein>
<keyword evidence="3" id="KW-1133">Transmembrane helix</keyword>
<keyword evidence="1" id="KW-0175">Coiled coil</keyword>
<evidence type="ECO:0008006" key="6">
    <source>
        <dbReference type="Google" id="ProtNLM"/>
    </source>
</evidence>
<evidence type="ECO:0000256" key="1">
    <source>
        <dbReference type="SAM" id="Coils"/>
    </source>
</evidence>
<organism evidence="4 5">
    <name type="scientific">Stylonychia lemnae</name>
    <name type="common">Ciliate</name>
    <dbReference type="NCBI Taxonomy" id="5949"/>
    <lineage>
        <taxon>Eukaryota</taxon>
        <taxon>Sar</taxon>
        <taxon>Alveolata</taxon>
        <taxon>Ciliophora</taxon>
        <taxon>Intramacronucleata</taxon>
        <taxon>Spirotrichea</taxon>
        <taxon>Stichotrichia</taxon>
        <taxon>Sporadotrichida</taxon>
        <taxon>Oxytrichidae</taxon>
        <taxon>Stylonychinae</taxon>
        <taxon>Stylonychia</taxon>
    </lineage>
</organism>
<keyword evidence="3" id="KW-0472">Membrane</keyword>
<sequence>MCLFPGGGINMQPIVPPTPLGLKLRTRLYIILIVHLVLSICLMFVSPVNGIYELLSILILWCAASQMHFCQMIIYMILNCNKFISYFSSVGLSVQNDNFGSYWHGGFKTFEALLSVAFLIFYPIAIYCSFQAYKEFKGMLYDNGQSPQNSGALNGLMAGRRSTQVGQQQYQPPSGNPPAGNAGGDQQQNRNQLLKKQILISKNQTMINTLITCRRGFSLLDHFDPNRPKSEKDKINDIKRQKEDELAKLLEKKLQTNEQYMNHELFYGKQSNKFPKRQDELKEQIKQEIANKQSQVLNDEEYQRYRDAWQQKGVKLIPFFLAHDQLYELFHKNVMIRRLIALLNTTYFGFSVMTFFSVPLAEYSLLIYGSFATISMMNLFYSRKYNQFVDTIVGRIDFNVETEQLEVSKPKGLFKIKEQKVLIPFRQLKMKIDSNDKNCIYFDESTGKGLATIDRGQWYNEMIFLYLMQRINNENKILRSVTDNPAPEQQEQ</sequence>
<proteinExistence type="predicted"/>
<evidence type="ECO:0000313" key="4">
    <source>
        <dbReference type="EMBL" id="CDW90675.1"/>
    </source>
</evidence>
<feature type="transmembrane region" description="Helical" evidence="3">
    <location>
        <begin position="112"/>
        <end position="130"/>
    </location>
</feature>
<dbReference type="InParanoid" id="A0A078B834"/>
<feature type="compositionally biased region" description="Low complexity" evidence="2">
    <location>
        <begin position="177"/>
        <end position="187"/>
    </location>
</feature>
<keyword evidence="5" id="KW-1185">Reference proteome</keyword>
<gene>
    <name evidence="4" type="primary">Contig15640.g16661</name>
    <name evidence="4" type="ORF">STYLEM_19820</name>
</gene>
<feature type="coiled-coil region" evidence="1">
    <location>
        <begin position="232"/>
        <end position="259"/>
    </location>
</feature>
<feature type="transmembrane region" description="Helical" evidence="3">
    <location>
        <begin position="339"/>
        <end position="357"/>
    </location>
</feature>
<dbReference type="AlphaFoldDB" id="A0A078B834"/>
<keyword evidence="3" id="KW-0812">Transmembrane</keyword>
<dbReference type="Proteomes" id="UP000039865">
    <property type="component" value="Unassembled WGS sequence"/>
</dbReference>
<feature type="transmembrane region" description="Helical" evidence="3">
    <location>
        <begin position="57"/>
        <end position="78"/>
    </location>
</feature>
<evidence type="ECO:0000256" key="2">
    <source>
        <dbReference type="SAM" id="MobiDB-lite"/>
    </source>
</evidence>
<evidence type="ECO:0000313" key="5">
    <source>
        <dbReference type="Proteomes" id="UP000039865"/>
    </source>
</evidence>
<reference evidence="4 5" key="1">
    <citation type="submission" date="2014-06" db="EMBL/GenBank/DDBJ databases">
        <authorList>
            <person name="Swart Estienne"/>
        </authorList>
    </citation>
    <scope>NUCLEOTIDE SEQUENCE [LARGE SCALE GENOMIC DNA]</scope>
    <source>
        <strain evidence="4 5">130c</strain>
    </source>
</reference>
<accession>A0A078B834</accession>
<feature type="region of interest" description="Disordered" evidence="2">
    <location>
        <begin position="164"/>
        <end position="187"/>
    </location>
</feature>
<dbReference type="OrthoDB" id="10614240at2759"/>
<name>A0A078B834_STYLE</name>
<feature type="transmembrane region" description="Helical" evidence="3">
    <location>
        <begin position="363"/>
        <end position="381"/>
    </location>
</feature>